<proteinExistence type="predicted"/>
<accession>A0AA41Z2F0</accession>
<reference evidence="1" key="1">
    <citation type="submission" date="2022-05" db="EMBL/GenBank/DDBJ databases">
        <authorList>
            <person name="Pankratov T."/>
        </authorList>
    </citation>
    <scope>NUCLEOTIDE SEQUENCE</scope>
    <source>
        <strain evidence="1">BP6-180914</strain>
    </source>
</reference>
<dbReference type="RefSeq" id="WP_282589350.1">
    <property type="nucleotide sequence ID" value="NZ_JAMOIM010000079.1"/>
</dbReference>
<dbReference type="AlphaFoldDB" id="A0AA41Z2F0"/>
<evidence type="ECO:0000313" key="1">
    <source>
        <dbReference type="EMBL" id="MCW6512974.1"/>
    </source>
</evidence>
<organism evidence="1 2">
    <name type="scientific">Lichenifustis flavocetrariae</name>
    <dbReference type="NCBI Taxonomy" id="2949735"/>
    <lineage>
        <taxon>Bacteria</taxon>
        <taxon>Pseudomonadati</taxon>
        <taxon>Pseudomonadota</taxon>
        <taxon>Alphaproteobacteria</taxon>
        <taxon>Hyphomicrobiales</taxon>
        <taxon>Lichenihabitantaceae</taxon>
        <taxon>Lichenifustis</taxon>
    </lineage>
</organism>
<protein>
    <submittedName>
        <fullName evidence="1">Uncharacterized protein</fullName>
    </submittedName>
</protein>
<gene>
    <name evidence="1" type="ORF">M8523_34475</name>
</gene>
<evidence type="ECO:0000313" key="2">
    <source>
        <dbReference type="Proteomes" id="UP001165667"/>
    </source>
</evidence>
<keyword evidence="2" id="KW-1185">Reference proteome</keyword>
<sequence>MVKLYGAGRYFLCRHCYRLAHASQSEDSLDRARRRSNTIRTRLGGEAGPLSTFPQRPKGMWNRTYERLLDKAIEADVQAEELFAAEAARLLARLDRRAGKRDF</sequence>
<comment type="caution">
    <text evidence="1">The sequence shown here is derived from an EMBL/GenBank/DDBJ whole genome shotgun (WGS) entry which is preliminary data.</text>
</comment>
<dbReference type="Proteomes" id="UP001165667">
    <property type="component" value="Unassembled WGS sequence"/>
</dbReference>
<name>A0AA41Z2F0_9HYPH</name>
<dbReference type="EMBL" id="JAMOIM010000079">
    <property type="protein sequence ID" value="MCW6512974.1"/>
    <property type="molecule type" value="Genomic_DNA"/>
</dbReference>